<keyword evidence="1" id="KW-0175">Coiled coil</keyword>
<dbReference type="Pfam" id="PF01973">
    <property type="entry name" value="MptE-like"/>
    <property type="match status" value="1"/>
</dbReference>
<evidence type="ECO:0000313" key="3">
    <source>
        <dbReference type="EMBL" id="AGB42142.1"/>
    </source>
</evidence>
<evidence type="ECO:0000313" key="4">
    <source>
        <dbReference type="Proteomes" id="UP000010880"/>
    </source>
</evidence>
<accession>L0KA02</accession>
<evidence type="ECO:0000259" key="2">
    <source>
        <dbReference type="Pfam" id="PF01973"/>
    </source>
</evidence>
<dbReference type="eggNOG" id="COG2604">
    <property type="taxonomic scope" value="Bacteria"/>
</dbReference>
<keyword evidence="4" id="KW-1185">Reference proteome</keyword>
<dbReference type="PANTHER" id="PTHR41786:SF1">
    <property type="entry name" value="6-HYDROXYMETHYLPTERIN DIPHOSPHOKINASE MPTE-LIKE DOMAIN-CONTAINING PROTEIN"/>
    <property type="match status" value="1"/>
</dbReference>
<dbReference type="AlphaFoldDB" id="L0KA02"/>
<dbReference type="Proteomes" id="UP000010880">
    <property type="component" value="Chromosome"/>
</dbReference>
<dbReference type="EMBL" id="CP003359">
    <property type="protein sequence ID" value="AGB42142.1"/>
    <property type="molecule type" value="Genomic_DNA"/>
</dbReference>
<name>L0KA02_HALHC</name>
<dbReference type="OrthoDB" id="5291305at2"/>
<sequence>MSEIYSQNLKALAEINPYLANKIDQLNDGADDFTVLSTKNNSDYTLKVSVQDKEQLVHSLYRPRSQAKRQIEKLDLGYYNLIGVAGIGCGHYIREILRCFNHESQLIIIENRLDMLKEVMKQQDLTDILIPRNVMIFDGTSQEYTHRMQQVMRRIDYNALVAGNVDFFKTPILKEIERDKYNKIQKEFFKTIHFLAKTLGNDPGDTLIGVDQIFTNMKHILNSINLGKIDAYQNKPAVCVAAGPSLDKNIDVLKEYQDEVLIITADTVLGKLLNKGIIPDIVGVVERTKEVYNYFFRDLIAEDRIPQEVTLVTGGVAYPELYNNFPGRKITVFRNNIYTEEWFADNIEGVTGFDIGNSVANLNFSIAQVLGCEPIILIGQDLAFSSDGLAHTGDTRYDEFEGKLTVDDVSARDDLVEVKGYNGERLVARKWWKIFKDWFEYKIAETGIDCIDATEGGAYIEGTEVKTLQETAEQYFTQKVTPFHQLVNSFQMKEVDSKADEFKEKVLEKLSKLEEIRERIIEVIDLLEKTKQEFEESDDAITYAQKKYGEINTEVAMISQMDMFFLFTCQAIFVQLERYKVALGDLSIDTEEKFDKWSSYELDKLRDIKRICNLTLKLFRVGVENIEGYIGEE</sequence>
<proteinExistence type="predicted"/>
<organism evidence="3 4">
    <name type="scientific">Halobacteroides halobius (strain ATCC 35273 / DSM 5150 / MD-1)</name>
    <dbReference type="NCBI Taxonomy" id="748449"/>
    <lineage>
        <taxon>Bacteria</taxon>
        <taxon>Bacillati</taxon>
        <taxon>Bacillota</taxon>
        <taxon>Clostridia</taxon>
        <taxon>Halanaerobiales</taxon>
        <taxon>Halobacteroidaceae</taxon>
        <taxon>Halobacteroides</taxon>
    </lineage>
</organism>
<feature type="coiled-coil region" evidence="1">
    <location>
        <begin position="499"/>
        <end position="537"/>
    </location>
</feature>
<dbReference type="KEGG" id="hhl:Halha_2268"/>
<protein>
    <recommendedName>
        <fullName evidence="2">6-hydroxymethylpterin diphosphokinase MptE-like domain-containing protein</fullName>
    </recommendedName>
</protein>
<evidence type="ECO:0000256" key="1">
    <source>
        <dbReference type="SAM" id="Coils"/>
    </source>
</evidence>
<dbReference type="HOGENOM" id="CLU_026503_0_0_9"/>
<gene>
    <name evidence="3" type="ordered locus">Halha_2268</name>
</gene>
<dbReference type="RefSeq" id="WP_015327856.1">
    <property type="nucleotide sequence ID" value="NC_019978.1"/>
</dbReference>
<dbReference type="STRING" id="748449.Halha_2268"/>
<dbReference type="InterPro" id="IPR002826">
    <property type="entry name" value="MptE-like"/>
</dbReference>
<dbReference type="PANTHER" id="PTHR41786">
    <property type="entry name" value="MOTILITY ACCESSORY FACTOR MAF"/>
    <property type="match status" value="1"/>
</dbReference>
<feature type="domain" description="6-hydroxymethylpterin diphosphokinase MptE-like" evidence="2">
    <location>
        <begin position="212"/>
        <end position="386"/>
    </location>
</feature>
<reference evidence="4" key="1">
    <citation type="submission" date="2012-02" db="EMBL/GenBank/DDBJ databases">
        <title>The complete genome of Halobacteroides halobius DSM 5150.</title>
        <authorList>
            <person name="Lucas S."/>
            <person name="Copeland A."/>
            <person name="Lapidus A."/>
            <person name="Glavina del Rio T."/>
            <person name="Dalin E."/>
            <person name="Tice H."/>
            <person name="Bruce D."/>
            <person name="Goodwin L."/>
            <person name="Pitluck S."/>
            <person name="Peters L."/>
            <person name="Mikhailova N."/>
            <person name="Gu W."/>
            <person name="Kyrpides N."/>
            <person name="Mavromatis K."/>
            <person name="Ivanova N."/>
            <person name="Brettin T."/>
            <person name="Detter J.C."/>
            <person name="Han C."/>
            <person name="Larimer F."/>
            <person name="Land M."/>
            <person name="Hauser L."/>
            <person name="Markowitz V."/>
            <person name="Cheng J.-F."/>
            <person name="Hugenholtz P."/>
            <person name="Woyke T."/>
            <person name="Wu D."/>
            <person name="Tindall B."/>
            <person name="Pomrenke H."/>
            <person name="Brambilla E."/>
            <person name="Klenk H.-P."/>
            <person name="Eisen J.A."/>
        </authorList>
    </citation>
    <scope>NUCLEOTIDE SEQUENCE [LARGE SCALE GENOMIC DNA]</scope>
    <source>
        <strain evidence="4">ATCC 35273 / DSM 5150 / MD-1</strain>
    </source>
</reference>